<comment type="caution">
    <text evidence="1">The sequence shown here is derived from an EMBL/GenBank/DDBJ whole genome shotgun (WGS) entry which is preliminary data.</text>
</comment>
<protein>
    <submittedName>
        <fullName evidence="1">Uncharacterized protein</fullName>
    </submittedName>
</protein>
<organism evidence="1 2">
    <name type="scientific">Lysinibacter cavernae</name>
    <dbReference type="NCBI Taxonomy" id="1640652"/>
    <lineage>
        <taxon>Bacteria</taxon>
        <taxon>Bacillati</taxon>
        <taxon>Actinomycetota</taxon>
        <taxon>Actinomycetes</taxon>
        <taxon>Micrococcales</taxon>
        <taxon>Microbacteriaceae</taxon>
        <taxon>Lysinibacter</taxon>
    </lineage>
</organism>
<name>A0A7X5R2B2_9MICO</name>
<gene>
    <name evidence="1" type="ORF">FHX76_002271</name>
</gene>
<dbReference type="AlphaFoldDB" id="A0A7X5R2B2"/>
<accession>A0A7X5R2B2</accession>
<keyword evidence="2" id="KW-1185">Reference proteome</keyword>
<evidence type="ECO:0000313" key="1">
    <source>
        <dbReference type="EMBL" id="NIH54375.1"/>
    </source>
</evidence>
<dbReference type="RefSeq" id="WP_167150760.1">
    <property type="nucleotide sequence ID" value="NZ_JAAMOX010000002.1"/>
</dbReference>
<reference evidence="1 2" key="1">
    <citation type="submission" date="2020-02" db="EMBL/GenBank/DDBJ databases">
        <title>Sequencing the genomes of 1000 actinobacteria strains.</title>
        <authorList>
            <person name="Klenk H.-P."/>
        </authorList>
    </citation>
    <scope>NUCLEOTIDE SEQUENCE [LARGE SCALE GENOMIC DNA]</scope>
    <source>
        <strain evidence="1 2">DSM 27960</strain>
    </source>
</reference>
<dbReference type="Proteomes" id="UP000541033">
    <property type="component" value="Unassembled WGS sequence"/>
</dbReference>
<dbReference type="EMBL" id="JAAMOX010000002">
    <property type="protein sequence ID" value="NIH54375.1"/>
    <property type="molecule type" value="Genomic_DNA"/>
</dbReference>
<sequence length="91" mass="10284">MSNLTLNQIELPTQLPELIDEYVDVKIKSDLYRFTTVSPDVWLVHKPGRPNYRGTLAKRGQLFDYHTRARNGKGYASTIPAAPLDAILEAI</sequence>
<proteinExistence type="predicted"/>
<evidence type="ECO:0000313" key="2">
    <source>
        <dbReference type="Proteomes" id="UP000541033"/>
    </source>
</evidence>